<accession>A0A9X1QTC9</accession>
<protein>
    <submittedName>
        <fullName evidence="1">Uncharacterized protein</fullName>
    </submittedName>
</protein>
<proteinExistence type="predicted"/>
<evidence type="ECO:0000313" key="1">
    <source>
        <dbReference type="EMBL" id="MCF4007408.1"/>
    </source>
</evidence>
<evidence type="ECO:0000313" key="2">
    <source>
        <dbReference type="Proteomes" id="UP001139336"/>
    </source>
</evidence>
<keyword evidence="2" id="KW-1185">Reference proteome</keyword>
<dbReference type="EMBL" id="JAKGSI010000005">
    <property type="protein sequence ID" value="MCF4007408.1"/>
    <property type="molecule type" value="Genomic_DNA"/>
</dbReference>
<name>A0A9X1QTC9_9CORY</name>
<dbReference type="AlphaFoldDB" id="A0A9X1QTC9"/>
<dbReference type="Proteomes" id="UP001139336">
    <property type="component" value="Unassembled WGS sequence"/>
</dbReference>
<gene>
    <name evidence="1" type="ORF">L1O03_09535</name>
</gene>
<comment type="caution">
    <text evidence="1">The sequence shown here is derived from an EMBL/GenBank/DDBJ whole genome shotgun (WGS) entry which is preliminary data.</text>
</comment>
<organism evidence="1 2">
    <name type="scientific">Corynebacterium uropygiale</name>
    <dbReference type="NCBI Taxonomy" id="1775911"/>
    <lineage>
        <taxon>Bacteria</taxon>
        <taxon>Bacillati</taxon>
        <taxon>Actinomycetota</taxon>
        <taxon>Actinomycetes</taxon>
        <taxon>Mycobacteriales</taxon>
        <taxon>Corynebacteriaceae</taxon>
        <taxon>Corynebacterium</taxon>
    </lineage>
</organism>
<sequence>MIGHFLIFLFLLGPGVTICGISCASTYRRIRALWADYERLEQGQLFRARVGEALRAEEARASYALTSVVRRWQELAHDKWVGTALEEDYFHGSPRPEAVRLLDAVNVQMDRAEVVARQLQVPIARVGAERRLQEIMEADLITLEMEKLLTHVLE</sequence>
<reference evidence="1" key="1">
    <citation type="submission" date="2022-01" db="EMBL/GenBank/DDBJ databases">
        <title>Corynebacterium sp. nov isolated from isolated from the feces of the greater white-fronted geese (Anser albifrons) at Poyang Lake, PR China.</title>
        <authorList>
            <person name="Liu Q."/>
        </authorList>
    </citation>
    <scope>NUCLEOTIDE SEQUENCE</scope>
    <source>
        <strain evidence="1">JCM 32435</strain>
    </source>
</reference>